<dbReference type="Proteomes" id="UP001057877">
    <property type="component" value="Chromosome"/>
</dbReference>
<sequence>MITIWLQAAFVAAFVMLVGGVLLWLRAADRKLARLMESAEALQQSTGEMTAQVCSLVGPAADTIRTVQRQLEGTARLFDAARSIGESAEQVSATVNRLSAALSEHAINHTEHGGKYRKQIAEALDIAEVGYAAWQFWQSKRKETRSSACSKYDEGHDTTE</sequence>
<keyword evidence="1" id="KW-1133">Transmembrane helix</keyword>
<evidence type="ECO:0000313" key="2">
    <source>
        <dbReference type="EMBL" id="UVI28225.1"/>
    </source>
</evidence>
<protein>
    <submittedName>
        <fullName evidence="2">DUF948 domain-containing protein</fullName>
    </submittedName>
</protein>
<keyword evidence="1" id="KW-0472">Membrane</keyword>
<dbReference type="EMBL" id="CP091430">
    <property type="protein sequence ID" value="UVI28225.1"/>
    <property type="molecule type" value="Genomic_DNA"/>
</dbReference>
<keyword evidence="1" id="KW-0812">Transmembrane</keyword>
<evidence type="ECO:0000256" key="1">
    <source>
        <dbReference type="SAM" id="Phobius"/>
    </source>
</evidence>
<name>A0ABY5S5W5_9BACL</name>
<evidence type="ECO:0000313" key="3">
    <source>
        <dbReference type="Proteomes" id="UP001057877"/>
    </source>
</evidence>
<proteinExistence type="predicted"/>
<feature type="transmembrane region" description="Helical" evidence="1">
    <location>
        <begin position="6"/>
        <end position="25"/>
    </location>
</feature>
<gene>
    <name evidence="2" type="ORF">L1F29_22590</name>
</gene>
<reference evidence="2" key="1">
    <citation type="submission" date="2022-01" db="EMBL/GenBank/DDBJ databases">
        <title>Paenibacillus spongiae sp. nov., isolated from marine sponge.</title>
        <authorList>
            <person name="Li Z."/>
            <person name="Zhang M."/>
        </authorList>
    </citation>
    <scope>NUCLEOTIDE SEQUENCE</scope>
    <source>
        <strain evidence="2">PHS-Z3</strain>
    </source>
</reference>
<organism evidence="2 3">
    <name type="scientific">Paenibacillus spongiae</name>
    <dbReference type="NCBI Taxonomy" id="2909671"/>
    <lineage>
        <taxon>Bacteria</taxon>
        <taxon>Bacillati</taxon>
        <taxon>Bacillota</taxon>
        <taxon>Bacilli</taxon>
        <taxon>Bacillales</taxon>
        <taxon>Paenibacillaceae</taxon>
        <taxon>Paenibacillus</taxon>
    </lineage>
</organism>
<dbReference type="RefSeq" id="WP_258384313.1">
    <property type="nucleotide sequence ID" value="NZ_CP091430.1"/>
</dbReference>
<keyword evidence="3" id="KW-1185">Reference proteome</keyword>
<accession>A0ABY5S5W5</accession>